<feature type="compositionally biased region" description="Low complexity" evidence="2">
    <location>
        <begin position="431"/>
        <end position="446"/>
    </location>
</feature>
<evidence type="ECO:0000256" key="2">
    <source>
        <dbReference type="SAM" id="MobiDB-lite"/>
    </source>
</evidence>
<feature type="coiled-coil region" evidence="1">
    <location>
        <begin position="17"/>
        <end position="53"/>
    </location>
</feature>
<protein>
    <submittedName>
        <fullName evidence="3">Uncharacterized protein</fullName>
    </submittedName>
</protein>
<feature type="region of interest" description="Disordered" evidence="2">
    <location>
        <begin position="95"/>
        <end position="142"/>
    </location>
</feature>
<keyword evidence="1" id="KW-0175">Coiled coil</keyword>
<dbReference type="Proteomes" id="UP000075714">
    <property type="component" value="Unassembled WGS sequence"/>
</dbReference>
<gene>
    <name evidence="3" type="ORF">GPECTOR_22g894</name>
</gene>
<sequence length="485" mass="47116">MTPLNLQVMLHAGLSSIQDLSRQVAKLTARNKKLAARAARSEAKQQRAAAEARGPALCSMCLQHLVHPTAGAAAESMSPYGPAAAAATSGRSALANELRGPSGGTYLTRSWTGGSGATEATPPTPSGSGGAPGDLAWGVQPSAAAAPPLPSVQLIASNWSQPAGAAAAAGSNAGGPVARGLYSQSHAARGEELGPRWLVAGGAAGGEATAAAAAGADKGEEQYGVAALGSGGSAAQTEMYGSGPPFVRVNVLPSSASALPAATLSVWRQRELAVRPAATGIATSGLPDARRVGEGPEPASRAAATLARQPPVLVQLQSSMADMTISTGGGSGPGGGASLELSTASLGDWRVGGAGVSGVMPGRVAADGLAQAGGETRGSREPLALRVQLAGGGSPCRAVLTTGRLAPQGSGAAASRPSTATSAVGTGGGAAVTAAASASSGANPGSRGSGGGSGVPQSPLSLQRAVAVSLRFPRQDMGEEQRAHV</sequence>
<feature type="region of interest" description="Disordered" evidence="2">
    <location>
        <begin position="407"/>
        <end position="462"/>
    </location>
</feature>
<comment type="caution">
    <text evidence="3">The sequence shown here is derived from an EMBL/GenBank/DDBJ whole genome shotgun (WGS) entry which is preliminary data.</text>
</comment>
<proteinExistence type="predicted"/>
<evidence type="ECO:0000313" key="3">
    <source>
        <dbReference type="EMBL" id="KXZ49300.1"/>
    </source>
</evidence>
<dbReference type="EMBL" id="LSYV01000023">
    <property type="protein sequence ID" value="KXZ49300.1"/>
    <property type="molecule type" value="Genomic_DNA"/>
</dbReference>
<dbReference type="AlphaFoldDB" id="A0A150GIS3"/>
<name>A0A150GIS3_GONPE</name>
<accession>A0A150GIS3</accession>
<evidence type="ECO:0000256" key="1">
    <source>
        <dbReference type="SAM" id="Coils"/>
    </source>
</evidence>
<keyword evidence="4" id="KW-1185">Reference proteome</keyword>
<evidence type="ECO:0000313" key="4">
    <source>
        <dbReference type="Proteomes" id="UP000075714"/>
    </source>
</evidence>
<feature type="compositionally biased region" description="Low complexity" evidence="2">
    <location>
        <begin position="409"/>
        <end position="424"/>
    </location>
</feature>
<reference evidence="4" key="1">
    <citation type="journal article" date="2016" name="Nat. Commun.">
        <title>The Gonium pectorale genome demonstrates co-option of cell cycle regulation during the evolution of multicellularity.</title>
        <authorList>
            <person name="Hanschen E.R."/>
            <person name="Marriage T.N."/>
            <person name="Ferris P.J."/>
            <person name="Hamaji T."/>
            <person name="Toyoda A."/>
            <person name="Fujiyama A."/>
            <person name="Neme R."/>
            <person name="Noguchi H."/>
            <person name="Minakuchi Y."/>
            <person name="Suzuki M."/>
            <person name="Kawai-Toyooka H."/>
            <person name="Smith D.R."/>
            <person name="Sparks H."/>
            <person name="Anderson J."/>
            <person name="Bakaric R."/>
            <person name="Luria V."/>
            <person name="Karger A."/>
            <person name="Kirschner M.W."/>
            <person name="Durand P.M."/>
            <person name="Michod R.E."/>
            <person name="Nozaki H."/>
            <person name="Olson B.J."/>
        </authorList>
    </citation>
    <scope>NUCLEOTIDE SEQUENCE [LARGE SCALE GENOMIC DNA]</scope>
    <source>
        <strain evidence="4">NIES-2863</strain>
    </source>
</reference>
<organism evidence="3 4">
    <name type="scientific">Gonium pectorale</name>
    <name type="common">Green alga</name>
    <dbReference type="NCBI Taxonomy" id="33097"/>
    <lineage>
        <taxon>Eukaryota</taxon>
        <taxon>Viridiplantae</taxon>
        <taxon>Chlorophyta</taxon>
        <taxon>core chlorophytes</taxon>
        <taxon>Chlorophyceae</taxon>
        <taxon>CS clade</taxon>
        <taxon>Chlamydomonadales</taxon>
        <taxon>Volvocaceae</taxon>
        <taxon>Gonium</taxon>
    </lineage>
</organism>